<evidence type="ECO:0000313" key="3">
    <source>
        <dbReference type="Proteomes" id="UP000542776"/>
    </source>
</evidence>
<sequence length="153" mass="16297">MSLDAIFGAINLVAMVGWIALLAGPLMPHLSQRIAALACPAILALVYVALLVSGLVGDPPSATTGSSPGFTTLDGVAAIFTTRQAVLTGWAHYLAFDLLVGAWEAREARRRGIAHWKLMPCLGLTFVTGPLGFLVFLALRTAHRSNRREIDAF</sequence>
<feature type="transmembrane region" description="Helical" evidence="1">
    <location>
        <begin position="34"/>
        <end position="56"/>
    </location>
</feature>
<gene>
    <name evidence="2" type="ORF">GGR04_001971</name>
</gene>
<dbReference type="Pfam" id="PF14108">
    <property type="entry name" value="ABA4-like"/>
    <property type="match status" value="1"/>
</dbReference>
<keyword evidence="1" id="KW-1133">Transmembrane helix</keyword>
<dbReference type="InterPro" id="IPR025461">
    <property type="entry name" value="ABA4-like"/>
</dbReference>
<protein>
    <recommendedName>
        <fullName evidence="4">DUF4281 domain-containing protein</fullName>
    </recommendedName>
</protein>
<feature type="transmembrane region" description="Helical" evidence="1">
    <location>
        <begin position="6"/>
        <end position="27"/>
    </location>
</feature>
<accession>A0A7W6H4F1</accession>
<proteinExistence type="predicted"/>
<dbReference type="RefSeq" id="WP_183199653.1">
    <property type="nucleotide sequence ID" value="NZ_JACIEK010000003.1"/>
</dbReference>
<reference evidence="2 3" key="1">
    <citation type="submission" date="2020-08" db="EMBL/GenBank/DDBJ databases">
        <title>Genomic Encyclopedia of Type Strains, Phase IV (KMG-IV): sequencing the most valuable type-strain genomes for metagenomic binning, comparative biology and taxonomic classification.</title>
        <authorList>
            <person name="Goeker M."/>
        </authorList>
    </citation>
    <scope>NUCLEOTIDE SEQUENCE [LARGE SCALE GENOMIC DNA]</scope>
    <source>
        <strain evidence="2 3">DSM 102238</strain>
    </source>
</reference>
<name>A0A7W6H4F1_9HYPH</name>
<comment type="caution">
    <text evidence="2">The sequence shown here is derived from an EMBL/GenBank/DDBJ whole genome shotgun (WGS) entry which is preliminary data.</text>
</comment>
<feature type="transmembrane region" description="Helical" evidence="1">
    <location>
        <begin position="121"/>
        <end position="139"/>
    </location>
</feature>
<keyword evidence="1" id="KW-0472">Membrane</keyword>
<keyword evidence="3" id="KW-1185">Reference proteome</keyword>
<dbReference type="EMBL" id="JACIEK010000003">
    <property type="protein sequence ID" value="MBB3998133.1"/>
    <property type="molecule type" value="Genomic_DNA"/>
</dbReference>
<evidence type="ECO:0000313" key="2">
    <source>
        <dbReference type="EMBL" id="MBB3998133.1"/>
    </source>
</evidence>
<organism evidence="2 3">
    <name type="scientific">Aureimonas pseudogalii</name>
    <dbReference type="NCBI Taxonomy" id="1744844"/>
    <lineage>
        <taxon>Bacteria</taxon>
        <taxon>Pseudomonadati</taxon>
        <taxon>Pseudomonadota</taxon>
        <taxon>Alphaproteobacteria</taxon>
        <taxon>Hyphomicrobiales</taxon>
        <taxon>Aurantimonadaceae</taxon>
        <taxon>Aureimonas</taxon>
    </lineage>
</organism>
<dbReference type="Proteomes" id="UP000542776">
    <property type="component" value="Unassembled WGS sequence"/>
</dbReference>
<dbReference type="AlphaFoldDB" id="A0A7W6H4F1"/>
<evidence type="ECO:0008006" key="4">
    <source>
        <dbReference type="Google" id="ProtNLM"/>
    </source>
</evidence>
<keyword evidence="1" id="KW-0812">Transmembrane</keyword>
<evidence type="ECO:0000256" key="1">
    <source>
        <dbReference type="SAM" id="Phobius"/>
    </source>
</evidence>